<dbReference type="InterPro" id="IPR024874">
    <property type="entry name" value="Transcription_factor_Maf_fam"/>
</dbReference>
<protein>
    <recommendedName>
        <fullName evidence="5">Basic leucine zipper domain-containing protein</fullName>
    </recommendedName>
</protein>
<dbReference type="Gene3D" id="1.20.5.170">
    <property type="match status" value="1"/>
</dbReference>
<proteinExistence type="predicted"/>
<evidence type="ECO:0000256" key="3">
    <source>
        <dbReference type="ARBA" id="ARBA00023163"/>
    </source>
</evidence>
<feature type="domain" description="Basic leucine zipper" evidence="5">
    <location>
        <begin position="144"/>
        <end position="225"/>
    </location>
</feature>
<dbReference type="Pfam" id="PF03131">
    <property type="entry name" value="bZIP_Maf"/>
    <property type="match status" value="1"/>
</dbReference>
<evidence type="ECO:0000256" key="2">
    <source>
        <dbReference type="ARBA" id="ARBA00023125"/>
    </source>
</evidence>
<dbReference type="EMBL" id="CP092871">
    <property type="protein sequence ID" value="UYV72079.1"/>
    <property type="molecule type" value="Genomic_DNA"/>
</dbReference>
<sequence>MVNFLLGFQSGYTKYPSFLCMWDSRARQIHWQTNKWPLRDELSVGKANVISKPLVSREKIITYKARFMFTTCIVTWSFSDEQGGQFHQDMKVMEERYQGVWDCHMMADYCWILSRGLTEYTYKINSKVEAAFSQTSKPSSSRTISDNDLITLSVPELNERIRSMKLSEKETTALKKRRRTLKNRGYANTCRNKRSQTERSYMNRIEELERQLAEVEAKDAYIQSKSRDVRFNTAKMLTIINECGKKIPPDVCEELYEIFDKPQSPLNFPDILPEQNEEQ</sequence>
<dbReference type="PANTHER" id="PTHR10129:SF48">
    <property type="entry name" value="MAF-S, ISOFORM B"/>
    <property type="match status" value="1"/>
</dbReference>
<evidence type="ECO:0000259" key="5">
    <source>
        <dbReference type="Pfam" id="PF03131"/>
    </source>
</evidence>
<feature type="coiled-coil region" evidence="4">
    <location>
        <begin position="198"/>
        <end position="225"/>
    </location>
</feature>
<dbReference type="InterPro" id="IPR004826">
    <property type="entry name" value="bZIP_Maf"/>
</dbReference>
<evidence type="ECO:0000256" key="4">
    <source>
        <dbReference type="SAM" id="Coils"/>
    </source>
</evidence>
<keyword evidence="2" id="KW-0238">DNA-binding</keyword>
<dbReference type="InterPro" id="IPR008917">
    <property type="entry name" value="TF_DNA-bd_sf"/>
</dbReference>
<organism evidence="6 7">
    <name type="scientific">Cordylochernes scorpioides</name>
    <dbReference type="NCBI Taxonomy" id="51811"/>
    <lineage>
        <taxon>Eukaryota</taxon>
        <taxon>Metazoa</taxon>
        <taxon>Ecdysozoa</taxon>
        <taxon>Arthropoda</taxon>
        <taxon>Chelicerata</taxon>
        <taxon>Arachnida</taxon>
        <taxon>Pseudoscorpiones</taxon>
        <taxon>Cheliferoidea</taxon>
        <taxon>Chernetidae</taxon>
        <taxon>Cordylochernes</taxon>
    </lineage>
</organism>
<name>A0ABY6KTR6_9ARAC</name>
<evidence type="ECO:0000313" key="6">
    <source>
        <dbReference type="EMBL" id="UYV72079.1"/>
    </source>
</evidence>
<evidence type="ECO:0000313" key="7">
    <source>
        <dbReference type="Proteomes" id="UP001235939"/>
    </source>
</evidence>
<gene>
    <name evidence="6" type="ORF">LAZ67_9001754</name>
</gene>
<dbReference type="Proteomes" id="UP001235939">
    <property type="component" value="Chromosome 09"/>
</dbReference>
<keyword evidence="3" id="KW-0804">Transcription</keyword>
<keyword evidence="7" id="KW-1185">Reference proteome</keyword>
<dbReference type="SUPFAM" id="SSF47454">
    <property type="entry name" value="A DNA-binding domain in eukaryotic transcription factors"/>
    <property type="match status" value="1"/>
</dbReference>
<dbReference type="PANTHER" id="PTHR10129">
    <property type="entry name" value="TRANSCRIPTION FACTOR MAF"/>
    <property type="match status" value="1"/>
</dbReference>
<reference evidence="6 7" key="1">
    <citation type="submission" date="2022-01" db="EMBL/GenBank/DDBJ databases">
        <title>A chromosomal length assembly of Cordylochernes scorpioides.</title>
        <authorList>
            <person name="Zeh D."/>
            <person name="Zeh J."/>
        </authorList>
    </citation>
    <scope>NUCLEOTIDE SEQUENCE [LARGE SCALE GENOMIC DNA]</scope>
    <source>
        <strain evidence="6">IN4F17</strain>
        <tissue evidence="6">Whole Body</tissue>
    </source>
</reference>
<keyword evidence="4" id="KW-0175">Coiled coil</keyword>
<evidence type="ECO:0000256" key="1">
    <source>
        <dbReference type="ARBA" id="ARBA00023015"/>
    </source>
</evidence>
<accession>A0ABY6KTR6</accession>
<keyword evidence="1" id="KW-0805">Transcription regulation</keyword>